<feature type="compositionally biased region" description="Basic and acidic residues" evidence="1">
    <location>
        <begin position="1"/>
        <end position="10"/>
    </location>
</feature>
<name>A0A1B6G2M9_9HEMI</name>
<evidence type="ECO:0000256" key="1">
    <source>
        <dbReference type="SAM" id="MobiDB-lite"/>
    </source>
</evidence>
<feature type="compositionally biased region" description="Basic and acidic residues" evidence="1">
    <location>
        <begin position="18"/>
        <end position="27"/>
    </location>
</feature>
<gene>
    <name evidence="2" type="ORF">g.46637</name>
</gene>
<feature type="region of interest" description="Disordered" evidence="1">
    <location>
        <begin position="1"/>
        <end position="45"/>
    </location>
</feature>
<dbReference type="EMBL" id="GECZ01013069">
    <property type="protein sequence ID" value="JAS56700.1"/>
    <property type="molecule type" value="Transcribed_RNA"/>
</dbReference>
<feature type="non-terminal residue" evidence="2">
    <location>
        <position position="1"/>
    </location>
</feature>
<proteinExistence type="predicted"/>
<accession>A0A1B6G2M9</accession>
<protein>
    <submittedName>
        <fullName evidence="2">Uncharacterized protein</fullName>
    </submittedName>
</protein>
<feature type="non-terminal residue" evidence="2">
    <location>
        <position position="107"/>
    </location>
</feature>
<reference evidence="2" key="1">
    <citation type="submission" date="2015-11" db="EMBL/GenBank/DDBJ databases">
        <title>De novo transcriptome assembly of four potential Pierce s Disease insect vectors from Arizona vineyards.</title>
        <authorList>
            <person name="Tassone E.E."/>
        </authorList>
    </citation>
    <scope>NUCLEOTIDE SEQUENCE</scope>
</reference>
<organism evidence="2">
    <name type="scientific">Cuerna arida</name>
    <dbReference type="NCBI Taxonomy" id="1464854"/>
    <lineage>
        <taxon>Eukaryota</taxon>
        <taxon>Metazoa</taxon>
        <taxon>Ecdysozoa</taxon>
        <taxon>Arthropoda</taxon>
        <taxon>Hexapoda</taxon>
        <taxon>Insecta</taxon>
        <taxon>Pterygota</taxon>
        <taxon>Neoptera</taxon>
        <taxon>Paraneoptera</taxon>
        <taxon>Hemiptera</taxon>
        <taxon>Auchenorrhyncha</taxon>
        <taxon>Membracoidea</taxon>
        <taxon>Cicadellidae</taxon>
        <taxon>Cicadellinae</taxon>
        <taxon>Proconiini</taxon>
        <taxon>Cuerna</taxon>
    </lineage>
</organism>
<dbReference type="AlphaFoldDB" id="A0A1B6G2M9"/>
<evidence type="ECO:0000313" key="2">
    <source>
        <dbReference type="EMBL" id="JAS56700.1"/>
    </source>
</evidence>
<sequence length="107" mass="12057">EQGISHHYDSKGNIITDNDSKSEHTSLEEDDTTEVPFMDKGKEIKGISGEETKIINSSEQHHHENQSKNLEISDGQNKIKIISLNENTTHQITNLIENVTVIQPSYT</sequence>